<dbReference type="SUPFAM" id="SSF53474">
    <property type="entry name" value="alpha/beta-Hydrolases"/>
    <property type="match status" value="4"/>
</dbReference>
<dbReference type="GO" id="GO:0016787">
    <property type="term" value="F:hydrolase activity"/>
    <property type="evidence" value="ECO:0007669"/>
    <property type="project" value="UniProtKB-KW"/>
</dbReference>
<reference evidence="4 5" key="1">
    <citation type="journal article" date="2019" name="PLoS Biol.">
        <title>Sex chromosomes control vertical transmission of feminizing Wolbachia symbionts in an isopod.</title>
        <authorList>
            <person name="Becking T."/>
            <person name="Chebbi M.A."/>
            <person name="Giraud I."/>
            <person name="Moumen B."/>
            <person name="Laverre T."/>
            <person name="Caubet Y."/>
            <person name="Peccoud J."/>
            <person name="Gilbert C."/>
            <person name="Cordaux R."/>
        </authorList>
    </citation>
    <scope>NUCLEOTIDE SEQUENCE [LARGE SCALE GENOMIC DNA]</scope>
    <source>
        <strain evidence="4">ANa2</strain>
        <tissue evidence="4">Whole body excluding digestive tract and cuticle</tissue>
    </source>
</reference>
<protein>
    <submittedName>
        <fullName evidence="4">Serine hydrolase-like protein</fullName>
    </submittedName>
</protein>
<proteinExistence type="inferred from homology"/>
<comment type="caution">
    <text evidence="4">The sequence shown here is derived from an EMBL/GenBank/DDBJ whole genome shotgun (WGS) entry which is preliminary data.</text>
</comment>
<evidence type="ECO:0000256" key="2">
    <source>
        <dbReference type="ARBA" id="ARBA00022801"/>
    </source>
</evidence>
<dbReference type="PANTHER" id="PTHR43798:SF14">
    <property type="entry name" value="SERINE HYDROLASE-LIKE PROTEIN DDB_G0286239"/>
    <property type="match status" value="1"/>
</dbReference>
<gene>
    <name evidence="4" type="primary">serhl</name>
    <name evidence="4" type="ORF">Anas_10988</name>
</gene>
<evidence type="ECO:0000313" key="5">
    <source>
        <dbReference type="Proteomes" id="UP000326759"/>
    </source>
</evidence>
<comment type="similarity">
    <text evidence="1">Belongs to the AB hydrolase superfamily.</text>
</comment>
<evidence type="ECO:0000256" key="1">
    <source>
        <dbReference type="ARBA" id="ARBA00008645"/>
    </source>
</evidence>
<dbReference type="Gene3D" id="3.40.50.1820">
    <property type="entry name" value="alpha/beta hydrolase"/>
    <property type="match status" value="4"/>
</dbReference>
<dbReference type="InterPro" id="IPR050266">
    <property type="entry name" value="AB_hydrolase_sf"/>
</dbReference>
<evidence type="ECO:0000313" key="4">
    <source>
        <dbReference type="EMBL" id="KAB7496182.1"/>
    </source>
</evidence>
<dbReference type="Proteomes" id="UP000326759">
    <property type="component" value="Unassembled WGS sequence"/>
</dbReference>
<feature type="domain" description="AB hydrolase-1" evidence="3">
    <location>
        <begin position="53"/>
        <end position="152"/>
    </location>
</feature>
<sequence length="953" mass="108452">MMNRFKYSHFRSLLIFNRKFCTNSTNIPKEVQFKIPSGNIAAKVWNESGNKTPILALHGWMDSAASFDNLCPLLDKDYPIYAVDFPGHGYSYRPPLGGGVYRMDYVVTVHKILHYLRFSKVILLGHSMGGDVSLLYTGTVPDVVEKVILIDIIGLLTVPAGKQPKVTSKSLKALIKAEERNIDETPRYPYEEILEKFIKGYDDSVDENAAKLLLARNIRQHDDGKYSFTYSPQIRIKSIISLTPELAKSYFSRVSCDFLLIKSHSLPLVMENDQAKECLTYYQKYSKNFVLEIIEGTHHLHMTNPNPVAETINNFLHNKPQSSESKIILLGHSLGGIISFFYTGTMPEVFEKIIIIDILRPIATDPKDQPKQTATSMKELLNAPEKLHTVPPRYEYEEIVKKLVQGYVKRTLTTTVEQQKAFVANINCDMLIIKSVSSHIYGSKELAKEFIDLYKKYYTNFELEVVEAKVWNESGNKTPILALHGWMDSAASFDNLCPLLDKDYPIYAVDLIGHGYSYRPPLGGGAYHIDYVVAVHKILHHLRWSKVILLGHSMGGDVSLLYTGTVPEVVEKVISIDKSGLLTVPAAKQPKVTSKSLNALIKAEEINPDETPRYPYEEILGKFIKGYDNSVDENAAKLLLARNIRQHDDGKYSFTYSPLVSVNSTISLTPELAKSYISRVSCDFLLIKSPSSPLFMENDQAKEYLTYYQKYSKNFVLEIIEGTHHLHMTNPNPVAETINNFLHNKPQSSERRLSLLVRYAYLYSFCLKCEAKILRDSKDQPKQTATSIKELLNAQEKLHTEPPRYEYEEIVKKLMQGYGNSLTEEAAKILLVRNTKEHEDGKYSFTYSPILKVKRTLTTTVEQQKAFVANINCDMLIVKSVSSHIYGNKELAKEFLDLYKKYCRNFELEVVEGTHHLHLVTPEPVAEIVNRFLHGIPQSDSCRKRSEEYIANI</sequence>
<keyword evidence="5" id="KW-1185">Reference proteome</keyword>
<feature type="domain" description="AB hydrolase-1" evidence="3">
    <location>
        <begin position="479"/>
        <end position="578"/>
    </location>
</feature>
<dbReference type="OrthoDB" id="190201at2759"/>
<keyword evidence="2 4" id="KW-0378">Hydrolase</keyword>
<dbReference type="PANTHER" id="PTHR43798">
    <property type="entry name" value="MONOACYLGLYCEROL LIPASE"/>
    <property type="match status" value="1"/>
</dbReference>
<dbReference type="EMBL" id="SEYY01021659">
    <property type="protein sequence ID" value="KAB7496182.1"/>
    <property type="molecule type" value="Genomic_DNA"/>
</dbReference>
<dbReference type="GO" id="GO:0016020">
    <property type="term" value="C:membrane"/>
    <property type="evidence" value="ECO:0007669"/>
    <property type="project" value="TreeGrafter"/>
</dbReference>
<evidence type="ECO:0000259" key="3">
    <source>
        <dbReference type="Pfam" id="PF00561"/>
    </source>
</evidence>
<dbReference type="AlphaFoldDB" id="A0A5N5SQJ7"/>
<name>A0A5N5SQJ7_9CRUS</name>
<dbReference type="Pfam" id="PF00561">
    <property type="entry name" value="Abhydrolase_1"/>
    <property type="match status" value="2"/>
</dbReference>
<organism evidence="4 5">
    <name type="scientific">Armadillidium nasatum</name>
    <dbReference type="NCBI Taxonomy" id="96803"/>
    <lineage>
        <taxon>Eukaryota</taxon>
        <taxon>Metazoa</taxon>
        <taxon>Ecdysozoa</taxon>
        <taxon>Arthropoda</taxon>
        <taxon>Crustacea</taxon>
        <taxon>Multicrustacea</taxon>
        <taxon>Malacostraca</taxon>
        <taxon>Eumalacostraca</taxon>
        <taxon>Peracarida</taxon>
        <taxon>Isopoda</taxon>
        <taxon>Oniscidea</taxon>
        <taxon>Crinocheta</taxon>
        <taxon>Armadillidiidae</taxon>
        <taxon>Armadillidium</taxon>
    </lineage>
</organism>
<accession>A0A5N5SQJ7</accession>
<dbReference type="InterPro" id="IPR000073">
    <property type="entry name" value="AB_hydrolase_1"/>
</dbReference>
<dbReference type="InterPro" id="IPR029058">
    <property type="entry name" value="AB_hydrolase_fold"/>
</dbReference>